<evidence type="ECO:0000313" key="2">
    <source>
        <dbReference type="Proteomes" id="UP000612680"/>
    </source>
</evidence>
<reference evidence="1 2" key="1">
    <citation type="submission" date="2020-06" db="EMBL/GenBank/DDBJ databases">
        <title>Dyadobacter sandarakinus sp. nov., isolated from the soil of the Arctic Yellow River Station.</title>
        <authorList>
            <person name="Zhang Y."/>
            <person name="Peng F."/>
        </authorList>
    </citation>
    <scope>NUCLEOTIDE SEQUENCE [LARGE SCALE GENOMIC DNA]</scope>
    <source>
        <strain evidence="1 2">Q3-56</strain>
    </source>
</reference>
<protein>
    <submittedName>
        <fullName evidence="1">Gliding motility-associated C-terminal domain-containing protein</fullName>
    </submittedName>
</protein>
<evidence type="ECO:0000313" key="1">
    <source>
        <dbReference type="EMBL" id="QRR00452.1"/>
    </source>
</evidence>
<dbReference type="InterPro" id="IPR013783">
    <property type="entry name" value="Ig-like_fold"/>
</dbReference>
<dbReference type="NCBIfam" id="TIGR04131">
    <property type="entry name" value="Bac_Flav_CTERM"/>
    <property type="match status" value="1"/>
</dbReference>
<sequence>MVKTLLFPLFILLFAAGLRIPVSANHIVGGELKMRPLNASNLYEITLVQFWDSNNLIIPGPNVSGNRDVNAELFIFRKKDNVLMDRLTVEYVSTTDMQYQNKACATYRSLETSIGTYRGNFALNAGKYNDPAGYYIVWERCCRNDDINNIVAPGENGMVFYLEFPPLTTRNASPRFLSPNGQYICNNRPFSMNMSATDADGDELRYSLVTPMRGHTDQINIYGDDTPKSSFPLVSWSAGISDANMIPGSSPLAISNSGILSVNASHVGLYVFAIQCDEYRAGKKIGQVRRDFQLLVIDCNDDQPEPPVIMMGSQPVRNVAFCPEKTIELETAASDKWSYQWQLNGQNIPGATTATIAVQDTGLYSVVKSYTEKCSRDTSSENVHVSYASVPAEITMNRDTICEGETVTLLANGGNVGKLALSWIADGKSLSEKSAGLDVSSSGTFILNLKDNDTGCTGSDTARIVQEKLQVNLPLSQTVIRGSQIDIEARVVPAGNAYVYHWTPPAGVVTGQDGKVVTVAPDQETVYTVQVASPAGCIADTSTIVKVIDKMHIPTAFTPDGDGVNDKFEIFNGDGQILDVRIYNRWGELVYQSPGYSTPWDGTYKSKLVASGAYPYIIKTPSGNVNGTITIIR</sequence>
<dbReference type="Proteomes" id="UP000612680">
    <property type="component" value="Chromosome"/>
</dbReference>
<name>A0ABX7I2Z0_9BACT</name>
<keyword evidence="2" id="KW-1185">Reference proteome</keyword>
<dbReference type="Gene3D" id="2.60.40.10">
    <property type="entry name" value="Immunoglobulins"/>
    <property type="match status" value="1"/>
</dbReference>
<dbReference type="InterPro" id="IPR026341">
    <property type="entry name" value="T9SS_type_B"/>
</dbReference>
<accession>A0ABX7I2Z0</accession>
<dbReference type="RefSeq" id="WP_204661523.1">
    <property type="nucleotide sequence ID" value="NZ_CP056775.1"/>
</dbReference>
<proteinExistence type="predicted"/>
<dbReference type="EMBL" id="CP056775">
    <property type="protein sequence ID" value="QRR00452.1"/>
    <property type="molecule type" value="Genomic_DNA"/>
</dbReference>
<gene>
    <name evidence="1" type="ORF">HWI92_05790</name>
</gene>
<organism evidence="1 2">
    <name type="scientific">Dyadobacter sandarakinus</name>
    <dbReference type="NCBI Taxonomy" id="2747268"/>
    <lineage>
        <taxon>Bacteria</taxon>
        <taxon>Pseudomonadati</taxon>
        <taxon>Bacteroidota</taxon>
        <taxon>Cytophagia</taxon>
        <taxon>Cytophagales</taxon>
        <taxon>Spirosomataceae</taxon>
        <taxon>Dyadobacter</taxon>
    </lineage>
</organism>
<dbReference type="Pfam" id="PF13585">
    <property type="entry name" value="CHU_C"/>
    <property type="match status" value="1"/>
</dbReference>